<dbReference type="GO" id="GO:0005737">
    <property type="term" value="C:cytoplasm"/>
    <property type="evidence" value="ECO:0007669"/>
    <property type="project" value="TreeGrafter"/>
</dbReference>
<protein>
    <submittedName>
        <fullName evidence="5">Maestro heat-like repeat-containing protein family member 1</fullName>
    </submittedName>
</protein>
<dbReference type="InterPro" id="IPR011989">
    <property type="entry name" value="ARM-like"/>
</dbReference>
<dbReference type="AlphaFoldDB" id="A0A5N4CGB2"/>
<dbReference type="InterPro" id="IPR055408">
    <property type="entry name" value="HEAT_MROH2B-like"/>
</dbReference>
<accession>A0A5N4CGB2</accession>
<keyword evidence="1" id="KW-0677">Repeat</keyword>
<gene>
    <name evidence="5" type="ORF">Cadr_000022968</name>
</gene>
<dbReference type="Proteomes" id="UP000299084">
    <property type="component" value="Unassembled WGS sequence"/>
</dbReference>
<keyword evidence="6" id="KW-1185">Reference proteome</keyword>
<evidence type="ECO:0000256" key="2">
    <source>
        <dbReference type="SAM" id="SignalP"/>
    </source>
</evidence>
<dbReference type="Pfam" id="PF23221">
    <property type="entry name" value="HEAT_MROH2B_1st"/>
    <property type="match status" value="1"/>
</dbReference>
<evidence type="ECO:0000259" key="3">
    <source>
        <dbReference type="Pfam" id="PF23210"/>
    </source>
</evidence>
<dbReference type="PANTHER" id="PTHR23120:SF44">
    <property type="entry name" value="MAESTRO HEAT-LIKE REPEAT-CONTAINING PROTEIN FAMILY MEMBER 1"/>
    <property type="match status" value="1"/>
</dbReference>
<dbReference type="Gene3D" id="1.25.10.10">
    <property type="entry name" value="Leucine-rich Repeat Variant"/>
    <property type="match status" value="1"/>
</dbReference>
<dbReference type="InterPro" id="IPR016024">
    <property type="entry name" value="ARM-type_fold"/>
</dbReference>
<reference evidence="5 6" key="1">
    <citation type="journal article" date="2019" name="Mol. Ecol. Resour.">
        <title>Improving Illumina assemblies with Hi-C and long reads: an example with the North African dromedary.</title>
        <authorList>
            <person name="Elbers J.P."/>
            <person name="Rogers M.F."/>
            <person name="Perelman P.L."/>
            <person name="Proskuryakova A.A."/>
            <person name="Serdyukova N.A."/>
            <person name="Johnson W.E."/>
            <person name="Horin P."/>
            <person name="Corander J."/>
            <person name="Murphy D."/>
            <person name="Burger P.A."/>
        </authorList>
    </citation>
    <scope>NUCLEOTIDE SEQUENCE [LARGE SCALE GENOMIC DNA]</scope>
    <source>
        <strain evidence="5">Drom800</strain>
        <tissue evidence="5">Blood</tissue>
    </source>
</reference>
<organism evidence="5 6">
    <name type="scientific">Camelus dromedarius</name>
    <name type="common">Dromedary</name>
    <name type="synonym">Arabian camel</name>
    <dbReference type="NCBI Taxonomy" id="9838"/>
    <lineage>
        <taxon>Eukaryota</taxon>
        <taxon>Metazoa</taxon>
        <taxon>Chordata</taxon>
        <taxon>Craniata</taxon>
        <taxon>Vertebrata</taxon>
        <taxon>Euteleostomi</taxon>
        <taxon>Mammalia</taxon>
        <taxon>Eutheria</taxon>
        <taxon>Laurasiatheria</taxon>
        <taxon>Artiodactyla</taxon>
        <taxon>Tylopoda</taxon>
        <taxon>Camelidae</taxon>
        <taxon>Camelus</taxon>
    </lineage>
</organism>
<evidence type="ECO:0000313" key="6">
    <source>
        <dbReference type="Proteomes" id="UP000299084"/>
    </source>
</evidence>
<feature type="domain" description="MROH2B-like HEAT-repeats" evidence="3">
    <location>
        <begin position="279"/>
        <end position="370"/>
    </location>
</feature>
<name>A0A5N4CGB2_CAMDR</name>
<evidence type="ECO:0000313" key="5">
    <source>
        <dbReference type="EMBL" id="KAB1257810.1"/>
    </source>
</evidence>
<comment type="caution">
    <text evidence="5">The sequence shown here is derived from an EMBL/GenBank/DDBJ whole genome shotgun (WGS) entry which is preliminary data.</text>
</comment>
<dbReference type="Pfam" id="PF23210">
    <property type="entry name" value="HEAT_Maestro_2"/>
    <property type="match status" value="2"/>
</dbReference>
<dbReference type="InterPro" id="IPR056282">
    <property type="entry name" value="MROH2B-like_N_HEAT"/>
</dbReference>
<evidence type="ECO:0000256" key="1">
    <source>
        <dbReference type="ARBA" id="ARBA00022737"/>
    </source>
</evidence>
<dbReference type="EMBL" id="JWIN03000025">
    <property type="protein sequence ID" value="KAB1257810.1"/>
    <property type="molecule type" value="Genomic_DNA"/>
</dbReference>
<feature type="domain" description="MROH2B-like HEAT-repeats" evidence="3">
    <location>
        <begin position="401"/>
        <end position="466"/>
    </location>
</feature>
<dbReference type="PANTHER" id="PTHR23120">
    <property type="entry name" value="MAESTRO-RELATED HEAT DOMAIN-CONTAINING"/>
    <property type="match status" value="1"/>
</dbReference>
<sequence length="469" mass="51227">MRSGRGLRTQRLSMAVVASVLGLSTHTGLCRAELATVLLDAITDKDPLVQEQVCGSLCALGESQPEEALGVCEEHLRQHDKLAHPYRAMILRAMETVVNNHLSELDKDTARAVILLASGEMTRVKELVYDWQQAASSVLVAVGKRFIGRVMEELLSKFQPGVLPHYFVVQTLASLSVSNVFGMVPFLTSVLSTMLPMLGAAKHDTMRVVFCSALQHFSESTLEYLANLDQAPDPTVRKDTFAADIFSAYDILFHHWLPSREAKLRLAVVEALGPMSHLLPSAKLEEQLPKLLPGVLALYKKHAETVHVSKSLGQILEAAVSVGSRTLEVQLDILLAALHTQVCVPVESSSPLVMNNQKEVLRCFTVLAPSVCPPGRQGVEAQVAHGEDSLSPAALMSTCPAACCSPDRLLAFLLPKLDSSHERTRVGTLQVLRHVIYSAAAQMEVKKPFILSSMRLPLLDTNNQVNQWG</sequence>
<keyword evidence="2" id="KW-0732">Signal</keyword>
<feature type="signal peptide" evidence="2">
    <location>
        <begin position="1"/>
        <end position="32"/>
    </location>
</feature>
<feature type="chain" id="PRO_5024329895" evidence="2">
    <location>
        <begin position="33"/>
        <end position="469"/>
    </location>
</feature>
<dbReference type="SUPFAM" id="SSF48371">
    <property type="entry name" value="ARM repeat"/>
    <property type="match status" value="1"/>
</dbReference>
<dbReference type="InterPro" id="IPR045206">
    <property type="entry name" value="Maestro_heat-like_prot"/>
</dbReference>
<feature type="domain" description="MROH2B-like N-terminal HEAT-repeats" evidence="4">
    <location>
        <begin position="57"/>
        <end position="276"/>
    </location>
</feature>
<proteinExistence type="predicted"/>
<evidence type="ECO:0000259" key="4">
    <source>
        <dbReference type="Pfam" id="PF23221"/>
    </source>
</evidence>